<name>A0A382LYS1_9ZZZZ</name>
<evidence type="ECO:0000313" key="1">
    <source>
        <dbReference type="EMBL" id="SVC41899.1"/>
    </source>
</evidence>
<dbReference type="AlphaFoldDB" id="A0A382LYS1"/>
<dbReference type="EMBL" id="UINC01090183">
    <property type="protein sequence ID" value="SVC41899.1"/>
    <property type="molecule type" value="Genomic_DNA"/>
</dbReference>
<organism evidence="1">
    <name type="scientific">marine metagenome</name>
    <dbReference type="NCBI Taxonomy" id="408172"/>
    <lineage>
        <taxon>unclassified sequences</taxon>
        <taxon>metagenomes</taxon>
        <taxon>ecological metagenomes</taxon>
    </lineage>
</organism>
<sequence length="277" mass="31291">MCRFFPHLLIPKWPSVCIFLALLIPASALSQPLRDTLGPFAVRDQFPIKLLFLSLLPQQAELIPDGKIRFSTRFAYSNTYAVTRPIGDPRQSGDYYQAAPMSEYRLFADSETLRIVFDFAWRINHQWELGMAVPLMVQSGGFLDGTVERFHGFFNLSNGGREETPRNGYGIYVVRDAHFWIAHDRAPHVRFGDVVFRLKRPLLSAGPPWPTISLATAVKLPTGQFKHLTGSGGTDVQLALLASQRLGNRFYLHYNLARTRLGDPDRNTGFPIRSSII</sequence>
<feature type="non-terminal residue" evidence="1">
    <location>
        <position position="277"/>
    </location>
</feature>
<protein>
    <submittedName>
        <fullName evidence="1">Uncharacterized protein</fullName>
    </submittedName>
</protein>
<dbReference type="Pfam" id="PF11383">
    <property type="entry name" value="DUF3187"/>
    <property type="match status" value="1"/>
</dbReference>
<reference evidence="1" key="1">
    <citation type="submission" date="2018-05" db="EMBL/GenBank/DDBJ databases">
        <authorList>
            <person name="Lanie J.A."/>
            <person name="Ng W.-L."/>
            <person name="Kazmierczak K.M."/>
            <person name="Andrzejewski T.M."/>
            <person name="Davidsen T.M."/>
            <person name="Wayne K.J."/>
            <person name="Tettelin H."/>
            <person name="Glass J.I."/>
            <person name="Rusch D."/>
            <person name="Podicherti R."/>
            <person name="Tsui H.-C.T."/>
            <person name="Winkler M.E."/>
        </authorList>
    </citation>
    <scope>NUCLEOTIDE SEQUENCE</scope>
</reference>
<gene>
    <name evidence="1" type="ORF">METZ01_LOCUS294753</name>
</gene>
<accession>A0A382LYS1</accession>
<proteinExistence type="predicted"/>
<dbReference type="InterPro" id="IPR021523">
    <property type="entry name" value="DUF3187"/>
</dbReference>